<dbReference type="FunFam" id="3.30.200.20:FF:000178">
    <property type="entry name" value="serine/threonine-protein kinase PBS1-like"/>
    <property type="match status" value="1"/>
</dbReference>
<evidence type="ECO:0000259" key="24">
    <source>
        <dbReference type="PROSITE" id="PS50927"/>
    </source>
</evidence>
<reference evidence="25" key="2">
    <citation type="submission" date="2022-03" db="EMBL/GenBank/DDBJ databases">
        <title>Draft title - Genomic analysis of global carrot germplasm unveils the trajectory of domestication and the origin of high carotenoid orange carrot.</title>
        <authorList>
            <person name="Iorizzo M."/>
            <person name="Ellison S."/>
            <person name="Senalik D."/>
            <person name="Macko-Podgorni A."/>
            <person name="Grzebelus D."/>
            <person name="Bostan H."/>
            <person name="Rolling W."/>
            <person name="Curaba J."/>
            <person name="Simon P."/>
        </authorList>
    </citation>
    <scope>NUCLEOTIDE SEQUENCE</scope>
    <source>
        <tissue evidence="25">Leaf</tissue>
    </source>
</reference>
<name>A0AAF1AZM2_DAUCS</name>
<evidence type="ECO:0000259" key="23">
    <source>
        <dbReference type="PROSITE" id="PS50011"/>
    </source>
</evidence>
<evidence type="ECO:0000256" key="5">
    <source>
        <dbReference type="ARBA" id="ARBA00022679"/>
    </source>
</evidence>
<dbReference type="Proteomes" id="UP000077755">
    <property type="component" value="Chromosome 4"/>
</dbReference>
<dbReference type="PROSITE" id="PS50011">
    <property type="entry name" value="PROTEIN_KINASE_DOM"/>
    <property type="match status" value="1"/>
</dbReference>
<accession>A0AAF1AZM2</accession>
<evidence type="ECO:0000256" key="1">
    <source>
        <dbReference type="ARBA" id="ARBA00004479"/>
    </source>
</evidence>
<evidence type="ECO:0000256" key="13">
    <source>
        <dbReference type="ARBA" id="ARBA00023136"/>
    </source>
</evidence>
<dbReference type="FunFam" id="1.10.510.10:FF:000248">
    <property type="entry name" value="S-receptor-like kinase 5"/>
    <property type="match status" value="1"/>
</dbReference>
<evidence type="ECO:0000256" key="3">
    <source>
        <dbReference type="ARBA" id="ARBA00022536"/>
    </source>
</evidence>
<feature type="domain" description="Bulb-type lectin" evidence="24">
    <location>
        <begin position="37"/>
        <end position="154"/>
    </location>
</feature>
<dbReference type="SMART" id="SM00220">
    <property type="entry name" value="S_TKc"/>
    <property type="match status" value="1"/>
</dbReference>
<keyword evidence="6 21" id="KW-0812">Transmembrane</keyword>
<keyword evidence="13 21" id="KW-0472">Membrane</keyword>
<feature type="chain" id="PRO_5042134394" description="Receptor-like serine/threonine-protein kinase" evidence="22">
    <location>
        <begin position="26"/>
        <end position="815"/>
    </location>
</feature>
<evidence type="ECO:0000313" key="25">
    <source>
        <dbReference type="EMBL" id="WOG98461.1"/>
    </source>
</evidence>
<dbReference type="SUPFAM" id="SSF56112">
    <property type="entry name" value="Protein kinase-like (PK-like)"/>
    <property type="match status" value="1"/>
</dbReference>
<feature type="domain" description="Protein kinase" evidence="23">
    <location>
        <begin position="491"/>
        <end position="782"/>
    </location>
</feature>
<comment type="subcellular location">
    <subcellularLocation>
        <location evidence="1">Membrane</location>
        <topology evidence="1">Single-pass type I membrane protein</topology>
    </subcellularLocation>
</comment>
<comment type="similarity">
    <text evidence="19">Belongs to the protein kinase superfamily. Ser/Thr protein kinase family.</text>
</comment>
<evidence type="ECO:0000256" key="4">
    <source>
        <dbReference type="ARBA" id="ARBA00022553"/>
    </source>
</evidence>
<dbReference type="GO" id="GO:0005524">
    <property type="term" value="F:ATP binding"/>
    <property type="evidence" value="ECO:0007669"/>
    <property type="project" value="UniProtKB-UniRule"/>
</dbReference>
<keyword evidence="12 21" id="KW-1133">Transmembrane helix</keyword>
<dbReference type="GO" id="GO:0030246">
    <property type="term" value="F:carbohydrate binding"/>
    <property type="evidence" value="ECO:0007669"/>
    <property type="project" value="UniProtKB-KW"/>
</dbReference>
<evidence type="ECO:0000256" key="20">
    <source>
        <dbReference type="PROSITE-ProRule" id="PRU10141"/>
    </source>
</evidence>
<keyword evidence="7 22" id="KW-0732">Signal</keyword>
<evidence type="ECO:0000256" key="19">
    <source>
        <dbReference type="PIRNR" id="PIRNR000641"/>
    </source>
</evidence>
<evidence type="ECO:0000256" key="16">
    <source>
        <dbReference type="ARBA" id="ARBA00023180"/>
    </source>
</evidence>
<keyword evidence="16" id="KW-0325">Glycoprotein</keyword>
<evidence type="ECO:0000256" key="12">
    <source>
        <dbReference type="ARBA" id="ARBA00022989"/>
    </source>
</evidence>
<dbReference type="EMBL" id="CP093346">
    <property type="protein sequence ID" value="WOG98461.1"/>
    <property type="molecule type" value="Genomic_DNA"/>
</dbReference>
<gene>
    <name evidence="25" type="ORF">DCAR_0417804</name>
</gene>
<dbReference type="PIRSF" id="PIRSF000641">
    <property type="entry name" value="SRK"/>
    <property type="match status" value="1"/>
</dbReference>
<dbReference type="InterPro" id="IPR036426">
    <property type="entry name" value="Bulb-type_lectin_dom_sf"/>
</dbReference>
<sequence length="815" mass="89841">MGSWVFLSFMGMCLFILLQTDTCMATFKAVGKLKPGFQGAQMNFIDEDGLVLSSNNSLFGLSFTTTDKNVTLFLLAIVHLSSKRVVWSANRGSPVRNSDKFVFDDGGNAVLQSGGSVIWSTNSGNRGVSAMELQDSGNLVLLGGAGKIVWQSFDHPVDSLLSSQEFSEGMKLVSNPSASNLTYFLEIKSGDMLLYANYRNPQPYWSIRQDSKRIIDKDGGDASAASLDGNSWRFYDKSKVLLWQFIFSDNADTNSTWVATLGNDGFITFYNLKSGNLNGDSPTRIPADSCSRPEPCNSYEICYNGNRCQCPSVLDSKGKCGPSIGSLCNESEGSMELVNAGNGLSYFALGFVPPSSKGNLDGCKTSCLANCSCLAMFYDDKSQNCFHFDTVGSLQGSNNGNDFVSYIKVSRNGIDSGGDRGSKKKVLLVVAILLVTTFVIVGLLYAGIRYHQKQKSALVEFPKEAEEDNFLENISGMPIRFSHKDLQIATNNFTMKLGQGGFGSVYEGVLPDGTRLAVKQLEGLGQGKKEFRAEVSSIGSIHHLHLVRLKGFCTEGAHRLLVYEYMANGSLERWIFNKNKGDLLDWGTRYDIAIGTAKGLAYLHEDCDVKIVHCDIKPENVLLDDNFLAKVSDFGLAKLMSREQSHVFTTLRGTRGYLAPEWITNYAISEKSDVYSYGMVLLEIISGRKNYDASETEEKCHFPSYAFKMMEQGKLKDILDVKLQIAEDDERVSIAIKVALWCIQYEMHLRPSMTKVVQMLEQVSPVPPPPSSSQQMNSHFYLSSFKSTSEHSTSLEPLDLNSCADFSAVRLSGPR</sequence>
<evidence type="ECO:0000256" key="18">
    <source>
        <dbReference type="ARBA" id="ARBA00048679"/>
    </source>
</evidence>
<evidence type="ECO:0000256" key="22">
    <source>
        <dbReference type="SAM" id="SignalP"/>
    </source>
</evidence>
<evidence type="ECO:0000256" key="2">
    <source>
        <dbReference type="ARBA" id="ARBA00022527"/>
    </source>
</evidence>
<dbReference type="InterPro" id="IPR051343">
    <property type="entry name" value="G-type_lectin_kinases/EP1-like"/>
</dbReference>
<dbReference type="SUPFAM" id="SSF51110">
    <property type="entry name" value="alpha-D-mannose-specific plant lectins"/>
    <property type="match status" value="1"/>
</dbReference>
<dbReference type="GO" id="GO:0016020">
    <property type="term" value="C:membrane"/>
    <property type="evidence" value="ECO:0007669"/>
    <property type="project" value="UniProtKB-SubCell"/>
</dbReference>
<evidence type="ECO:0000256" key="11">
    <source>
        <dbReference type="ARBA" id="ARBA00022840"/>
    </source>
</evidence>
<keyword evidence="11 19" id="KW-0067">ATP-binding</keyword>
<keyword evidence="14" id="KW-1015">Disulfide bond</keyword>
<evidence type="ECO:0000256" key="6">
    <source>
        <dbReference type="ARBA" id="ARBA00022692"/>
    </source>
</evidence>
<dbReference type="CDD" id="cd00028">
    <property type="entry name" value="B_lectin"/>
    <property type="match status" value="1"/>
</dbReference>
<evidence type="ECO:0000256" key="15">
    <source>
        <dbReference type="ARBA" id="ARBA00023170"/>
    </source>
</evidence>
<dbReference type="AlphaFoldDB" id="A0AAF1AZM2"/>
<dbReference type="PROSITE" id="PS00108">
    <property type="entry name" value="PROTEIN_KINASE_ST"/>
    <property type="match status" value="1"/>
</dbReference>
<protein>
    <recommendedName>
        <fullName evidence="19">Receptor-like serine/threonine-protein kinase</fullName>
        <ecNumber evidence="19">2.7.11.1</ecNumber>
    </recommendedName>
</protein>
<dbReference type="Gene3D" id="2.90.10.10">
    <property type="entry name" value="Bulb-type lectin domain"/>
    <property type="match status" value="1"/>
</dbReference>
<feature type="binding site" evidence="20">
    <location>
        <position position="519"/>
    </location>
    <ligand>
        <name>ATP</name>
        <dbReference type="ChEBI" id="CHEBI:30616"/>
    </ligand>
</feature>
<dbReference type="InterPro" id="IPR001480">
    <property type="entry name" value="Bulb-type_lectin_dom"/>
</dbReference>
<dbReference type="PANTHER" id="PTHR47976:SF1">
    <property type="entry name" value="G-TYPE LECTIN S-RECEPTOR-LIKE SERINE_THREONINE-PROTEIN KINASE SD2-5"/>
    <property type="match status" value="1"/>
</dbReference>
<keyword evidence="8" id="KW-0430">Lectin</keyword>
<dbReference type="Gene3D" id="3.30.200.20">
    <property type="entry name" value="Phosphorylase Kinase, domain 1"/>
    <property type="match status" value="1"/>
</dbReference>
<dbReference type="CDD" id="cd14066">
    <property type="entry name" value="STKc_IRAK"/>
    <property type="match status" value="1"/>
</dbReference>
<dbReference type="GO" id="GO:0004674">
    <property type="term" value="F:protein serine/threonine kinase activity"/>
    <property type="evidence" value="ECO:0007669"/>
    <property type="project" value="UniProtKB-KW"/>
</dbReference>
<keyword evidence="2 19" id="KW-0723">Serine/threonine-protein kinase</keyword>
<evidence type="ECO:0000256" key="17">
    <source>
        <dbReference type="ARBA" id="ARBA00047899"/>
    </source>
</evidence>
<evidence type="ECO:0000256" key="10">
    <source>
        <dbReference type="ARBA" id="ARBA00022777"/>
    </source>
</evidence>
<evidence type="ECO:0000256" key="9">
    <source>
        <dbReference type="ARBA" id="ARBA00022741"/>
    </source>
</evidence>
<dbReference type="KEGG" id="dcr:108217476"/>
<evidence type="ECO:0000256" key="7">
    <source>
        <dbReference type="ARBA" id="ARBA00022729"/>
    </source>
</evidence>
<dbReference type="InterPro" id="IPR000719">
    <property type="entry name" value="Prot_kinase_dom"/>
</dbReference>
<feature type="transmembrane region" description="Helical" evidence="21">
    <location>
        <begin position="426"/>
        <end position="448"/>
    </location>
</feature>
<evidence type="ECO:0000256" key="8">
    <source>
        <dbReference type="ARBA" id="ARBA00022734"/>
    </source>
</evidence>
<keyword evidence="4" id="KW-0597">Phosphoprotein</keyword>
<evidence type="ECO:0000256" key="14">
    <source>
        <dbReference type="ARBA" id="ARBA00023157"/>
    </source>
</evidence>
<keyword evidence="26" id="KW-1185">Reference proteome</keyword>
<dbReference type="Pfam" id="PF01453">
    <property type="entry name" value="B_lectin"/>
    <property type="match status" value="1"/>
</dbReference>
<comment type="catalytic activity">
    <reaction evidence="17 19">
        <text>L-threonyl-[protein] + ATP = O-phospho-L-threonyl-[protein] + ADP + H(+)</text>
        <dbReference type="Rhea" id="RHEA:46608"/>
        <dbReference type="Rhea" id="RHEA-COMP:11060"/>
        <dbReference type="Rhea" id="RHEA-COMP:11605"/>
        <dbReference type="ChEBI" id="CHEBI:15378"/>
        <dbReference type="ChEBI" id="CHEBI:30013"/>
        <dbReference type="ChEBI" id="CHEBI:30616"/>
        <dbReference type="ChEBI" id="CHEBI:61977"/>
        <dbReference type="ChEBI" id="CHEBI:456216"/>
        <dbReference type="EC" id="2.7.11.1"/>
    </reaction>
</comment>
<organism evidence="25 26">
    <name type="scientific">Daucus carota subsp. sativus</name>
    <name type="common">Carrot</name>
    <dbReference type="NCBI Taxonomy" id="79200"/>
    <lineage>
        <taxon>Eukaryota</taxon>
        <taxon>Viridiplantae</taxon>
        <taxon>Streptophyta</taxon>
        <taxon>Embryophyta</taxon>
        <taxon>Tracheophyta</taxon>
        <taxon>Spermatophyta</taxon>
        <taxon>Magnoliopsida</taxon>
        <taxon>eudicotyledons</taxon>
        <taxon>Gunneridae</taxon>
        <taxon>Pentapetalae</taxon>
        <taxon>asterids</taxon>
        <taxon>campanulids</taxon>
        <taxon>Apiales</taxon>
        <taxon>Apiaceae</taxon>
        <taxon>Apioideae</taxon>
        <taxon>Scandiceae</taxon>
        <taxon>Daucinae</taxon>
        <taxon>Daucus</taxon>
        <taxon>Daucus sect. Daucus</taxon>
    </lineage>
</organism>
<comment type="catalytic activity">
    <reaction evidence="18 19">
        <text>L-seryl-[protein] + ATP = O-phospho-L-seryl-[protein] + ADP + H(+)</text>
        <dbReference type="Rhea" id="RHEA:17989"/>
        <dbReference type="Rhea" id="RHEA-COMP:9863"/>
        <dbReference type="Rhea" id="RHEA-COMP:11604"/>
        <dbReference type="ChEBI" id="CHEBI:15378"/>
        <dbReference type="ChEBI" id="CHEBI:29999"/>
        <dbReference type="ChEBI" id="CHEBI:30616"/>
        <dbReference type="ChEBI" id="CHEBI:83421"/>
        <dbReference type="ChEBI" id="CHEBI:456216"/>
        <dbReference type="EC" id="2.7.11.1"/>
    </reaction>
</comment>
<keyword evidence="3" id="KW-0245">EGF-like domain</keyword>
<dbReference type="Gene3D" id="1.10.510.10">
    <property type="entry name" value="Transferase(Phosphotransferase) domain 1"/>
    <property type="match status" value="1"/>
</dbReference>
<keyword evidence="15" id="KW-0675">Receptor</keyword>
<dbReference type="PROSITE" id="PS50927">
    <property type="entry name" value="BULB_LECTIN"/>
    <property type="match status" value="1"/>
</dbReference>
<evidence type="ECO:0000256" key="21">
    <source>
        <dbReference type="SAM" id="Phobius"/>
    </source>
</evidence>
<dbReference type="CDD" id="cd01098">
    <property type="entry name" value="PAN_AP_plant"/>
    <property type="match status" value="1"/>
</dbReference>
<dbReference type="PANTHER" id="PTHR47976">
    <property type="entry name" value="G-TYPE LECTIN S-RECEPTOR-LIKE SERINE/THREONINE-PROTEIN KINASE SD2-5"/>
    <property type="match status" value="1"/>
</dbReference>
<dbReference type="SMART" id="SM00108">
    <property type="entry name" value="B_lectin"/>
    <property type="match status" value="1"/>
</dbReference>
<keyword evidence="5 19" id="KW-0808">Transferase</keyword>
<dbReference type="PROSITE" id="PS00107">
    <property type="entry name" value="PROTEIN_KINASE_ATP"/>
    <property type="match status" value="1"/>
</dbReference>
<reference evidence="25" key="1">
    <citation type="journal article" date="2016" name="Nat. Genet.">
        <title>A high-quality carrot genome assembly provides new insights into carotenoid accumulation and asterid genome evolution.</title>
        <authorList>
            <person name="Iorizzo M."/>
            <person name="Ellison S."/>
            <person name="Senalik D."/>
            <person name="Zeng P."/>
            <person name="Satapoomin P."/>
            <person name="Huang J."/>
            <person name="Bowman M."/>
            <person name="Iovene M."/>
            <person name="Sanseverino W."/>
            <person name="Cavagnaro P."/>
            <person name="Yildiz M."/>
            <person name="Macko-Podgorni A."/>
            <person name="Moranska E."/>
            <person name="Grzebelus E."/>
            <person name="Grzebelus D."/>
            <person name="Ashrafi H."/>
            <person name="Zheng Z."/>
            <person name="Cheng S."/>
            <person name="Spooner D."/>
            <person name="Van Deynze A."/>
            <person name="Simon P."/>
        </authorList>
    </citation>
    <scope>NUCLEOTIDE SEQUENCE</scope>
    <source>
        <tissue evidence="25">Leaf</tissue>
    </source>
</reference>
<dbReference type="InterPro" id="IPR024171">
    <property type="entry name" value="SRK-like_kinase"/>
</dbReference>
<dbReference type="Pfam" id="PF00069">
    <property type="entry name" value="Pkinase"/>
    <property type="match status" value="1"/>
</dbReference>
<feature type="signal peptide" evidence="22">
    <location>
        <begin position="1"/>
        <end position="25"/>
    </location>
</feature>
<keyword evidence="10 19" id="KW-0418">Kinase</keyword>
<keyword evidence="9 19" id="KW-0547">Nucleotide-binding</keyword>
<evidence type="ECO:0000313" key="26">
    <source>
        <dbReference type="Proteomes" id="UP000077755"/>
    </source>
</evidence>
<dbReference type="InterPro" id="IPR017441">
    <property type="entry name" value="Protein_kinase_ATP_BS"/>
</dbReference>
<dbReference type="InterPro" id="IPR011009">
    <property type="entry name" value="Kinase-like_dom_sf"/>
</dbReference>
<proteinExistence type="inferred from homology"/>
<dbReference type="EC" id="2.7.11.1" evidence="19"/>
<dbReference type="InterPro" id="IPR008271">
    <property type="entry name" value="Ser/Thr_kinase_AS"/>
</dbReference>